<proteinExistence type="predicted"/>
<organism evidence="2 3">
    <name type="scientific">Rhodococcus erythropolis (strain PR4 / NBRC 100887)</name>
    <dbReference type="NCBI Taxonomy" id="234621"/>
    <lineage>
        <taxon>Bacteria</taxon>
        <taxon>Bacillati</taxon>
        <taxon>Actinomycetota</taxon>
        <taxon>Actinomycetes</taxon>
        <taxon>Mycobacteriales</taxon>
        <taxon>Nocardiaceae</taxon>
        <taxon>Rhodococcus</taxon>
        <taxon>Rhodococcus erythropolis group</taxon>
    </lineage>
</organism>
<dbReference type="KEGG" id="rer:RER_25200"/>
<name>C0ZXZ3_RHOE4</name>
<dbReference type="HOGENOM" id="CLU_3084172_0_0_11"/>
<reference evidence="2 3" key="2">
    <citation type="journal article" date="2006" name="Environ. Microbiol.">
        <title>Sequence analysis of three plasmids harboured in Rhodococcus erythropolis strain PR4.</title>
        <authorList>
            <person name="Sekine M."/>
            <person name="Tanikawa S."/>
            <person name="Omata S."/>
            <person name="Saito M."/>
            <person name="Fujisawa T."/>
            <person name="Tsukatani N."/>
            <person name="Tajima T."/>
            <person name="Sekigawa T."/>
            <person name="Kosugi H."/>
            <person name="Matsuo Y."/>
            <person name="Nishiko R."/>
            <person name="Imamura K."/>
            <person name="Ito M."/>
            <person name="Narita H."/>
            <person name="Tago S."/>
            <person name="Fujita N."/>
            <person name="Harayama S."/>
        </authorList>
    </citation>
    <scope>NUCLEOTIDE SEQUENCE [LARGE SCALE GENOMIC DNA]</scope>
    <source>
        <strain evidence="3">PR4 / NBRC 100887</strain>
    </source>
</reference>
<reference evidence="3" key="1">
    <citation type="submission" date="2005-03" db="EMBL/GenBank/DDBJ databases">
        <title>Comparison of the complete genome sequences of Rhodococcus erythropolis PR4 and Rhodococcus opacus B4.</title>
        <authorList>
            <person name="Takarada H."/>
            <person name="Sekine M."/>
            <person name="Hosoyama A."/>
            <person name="Yamada R."/>
            <person name="Fujisawa T."/>
            <person name="Omata S."/>
            <person name="Shimizu A."/>
            <person name="Tsukatani N."/>
            <person name="Tanikawa S."/>
            <person name="Fujita N."/>
            <person name="Harayama S."/>
        </authorList>
    </citation>
    <scope>NUCLEOTIDE SEQUENCE [LARGE SCALE GENOMIC DNA]</scope>
    <source>
        <strain evidence="3">PR4 / NBRC 100887</strain>
    </source>
</reference>
<feature type="transmembrane region" description="Helical" evidence="1">
    <location>
        <begin position="12"/>
        <end position="32"/>
    </location>
</feature>
<gene>
    <name evidence="2" type="ordered locus">RER_25200</name>
</gene>
<dbReference type="Proteomes" id="UP000002204">
    <property type="component" value="Chromosome"/>
</dbReference>
<protein>
    <submittedName>
        <fullName evidence="2">Uncharacterized protein</fullName>
    </submittedName>
</protein>
<keyword evidence="1" id="KW-1133">Transmembrane helix</keyword>
<evidence type="ECO:0000313" key="2">
    <source>
        <dbReference type="EMBL" id="BAH33228.1"/>
    </source>
</evidence>
<keyword evidence="1" id="KW-0472">Membrane</keyword>
<sequence length="52" mass="6004">MPKPIASRLPMYGSVGITVLFFLLFYFFDCFFKGVCLNSPKIRHEIQPSFVT</sequence>
<dbReference type="AlphaFoldDB" id="C0ZXZ3"/>
<keyword evidence="1" id="KW-0812">Transmembrane</keyword>
<evidence type="ECO:0000256" key="1">
    <source>
        <dbReference type="SAM" id="Phobius"/>
    </source>
</evidence>
<evidence type="ECO:0000313" key="3">
    <source>
        <dbReference type="Proteomes" id="UP000002204"/>
    </source>
</evidence>
<accession>C0ZXZ3</accession>
<dbReference type="EMBL" id="AP008957">
    <property type="protein sequence ID" value="BAH33228.1"/>
    <property type="molecule type" value="Genomic_DNA"/>
</dbReference>